<reference evidence="2 3" key="1">
    <citation type="submission" date="2016-08" db="EMBL/GenBank/DDBJ databases">
        <title>Complete genome sequence of Streptomyces agglomeratus strain 6-3-2, a novel anti-MRSA actinomycete isolated from Wuli of Tebit, China.</title>
        <authorList>
            <person name="Chen X."/>
        </authorList>
    </citation>
    <scope>NUCLEOTIDE SEQUENCE [LARGE SCALE GENOMIC DNA]</scope>
    <source>
        <strain evidence="2 3">6-3-2</strain>
    </source>
</reference>
<name>A0A1E5P3U0_9ACTN</name>
<proteinExistence type="predicted"/>
<organism evidence="2 3">
    <name type="scientific">Streptomyces agglomeratus</name>
    <dbReference type="NCBI Taxonomy" id="285458"/>
    <lineage>
        <taxon>Bacteria</taxon>
        <taxon>Bacillati</taxon>
        <taxon>Actinomycetota</taxon>
        <taxon>Actinomycetes</taxon>
        <taxon>Kitasatosporales</taxon>
        <taxon>Streptomycetaceae</taxon>
        <taxon>Streptomyces</taxon>
    </lineage>
</organism>
<dbReference type="RefSeq" id="WP_069926127.1">
    <property type="nucleotide sequence ID" value="NZ_MEHI01000001.1"/>
</dbReference>
<dbReference type="Proteomes" id="UP000095759">
    <property type="component" value="Unassembled WGS sequence"/>
</dbReference>
<evidence type="ECO:0000256" key="1">
    <source>
        <dbReference type="SAM" id="Phobius"/>
    </source>
</evidence>
<feature type="transmembrane region" description="Helical" evidence="1">
    <location>
        <begin position="214"/>
        <end position="236"/>
    </location>
</feature>
<accession>A0A1E5P3U0</accession>
<keyword evidence="1" id="KW-0812">Transmembrane</keyword>
<keyword evidence="1" id="KW-1133">Transmembrane helix</keyword>
<keyword evidence="3" id="KW-1185">Reference proteome</keyword>
<evidence type="ECO:0000313" key="2">
    <source>
        <dbReference type="EMBL" id="OEJ24195.1"/>
    </source>
</evidence>
<feature type="transmembrane region" description="Helical" evidence="1">
    <location>
        <begin position="66"/>
        <end position="87"/>
    </location>
</feature>
<dbReference type="AlphaFoldDB" id="A0A1E5P3U0"/>
<feature type="transmembrane region" description="Helical" evidence="1">
    <location>
        <begin position="17"/>
        <end position="38"/>
    </location>
</feature>
<evidence type="ECO:0000313" key="3">
    <source>
        <dbReference type="Proteomes" id="UP000095759"/>
    </source>
</evidence>
<dbReference type="EMBL" id="MEHJ01000001">
    <property type="protein sequence ID" value="OEJ24195.1"/>
    <property type="molecule type" value="Genomic_DNA"/>
</dbReference>
<protein>
    <submittedName>
        <fullName evidence="2">Uncharacterized protein</fullName>
    </submittedName>
</protein>
<comment type="caution">
    <text evidence="2">The sequence shown here is derived from an EMBL/GenBank/DDBJ whole genome shotgun (WGS) entry which is preliminary data.</text>
</comment>
<sequence>MLTQFWSGLGGKLAERWLALLLSPALLFCVAGLVAWNWKRTEPSISHDGWHAVTQHMGDRMQGLPVIVQGLLVVVPLIGVTLLAMAAQRLSVPLARLLSGHWPHQFDRLYAPLLARRRTRIARDTEKLRHLAGLNLSDRTWQQNRDYAELERRYLLVPAEPGRQLATRLGNTLRAFEDRPRTRYGLSTEVCWPRLWLLLPDTARQEITEARLRLNLALQSVLWGALLVLWTPWAWWALPGGVLVAAGAYIRALGAAASYGEVFASCFDVHRGLLYQALRWPLPQSPAQERESGFALSRYIENGSKAAEPPFVAPLE</sequence>
<feature type="transmembrane region" description="Helical" evidence="1">
    <location>
        <begin position="248"/>
        <end position="269"/>
    </location>
</feature>
<gene>
    <name evidence="2" type="ORF">AS594_06550</name>
</gene>
<keyword evidence="1" id="KW-0472">Membrane</keyword>
<dbReference type="OrthoDB" id="529448at2"/>
<dbReference type="STRING" id="285458.BGM19_30245"/>